<evidence type="ECO:0000313" key="3">
    <source>
        <dbReference type="Proteomes" id="UP000053732"/>
    </source>
</evidence>
<feature type="region of interest" description="Disordered" evidence="1">
    <location>
        <begin position="267"/>
        <end position="311"/>
    </location>
</feature>
<name>A0A0G4PAP9_PENC3</name>
<sequence>MPSGSHLMDEITLPGSFLNPPLTPPPTEKKELSRSAQAVLDCLELHRAGQRPPQSWWQHRLVPDDYREVLRVLDGDKSLQGYVEDKVRLDYDPYRSRVTIRMPTPLHDIFCARVVSEILAQLGKFQKSDKPFADFARKVDHKSTTRILLPNDTKIGERTCSERSPDTSFKHELAKYPGVIIEVCYTQKYAGSKKATISIWRPEHITVDGVKELQAITKVEALEYTDLDQHISISSRELCDFLSYAEAEHQQELLDEGIVDPFPLGKRKRRRLRTPPEHLSSEEEFPETMKAVKRGRLMRDSSGQGVQRPES</sequence>
<gene>
    <name evidence="2" type="ORF">PCAMFM013_S009g000332</name>
</gene>
<organism evidence="2 3">
    <name type="scientific">Penicillium camemberti (strain FM 013)</name>
    <dbReference type="NCBI Taxonomy" id="1429867"/>
    <lineage>
        <taxon>Eukaryota</taxon>
        <taxon>Fungi</taxon>
        <taxon>Dikarya</taxon>
        <taxon>Ascomycota</taxon>
        <taxon>Pezizomycotina</taxon>
        <taxon>Eurotiomycetes</taxon>
        <taxon>Eurotiomycetidae</taxon>
        <taxon>Eurotiales</taxon>
        <taxon>Aspergillaceae</taxon>
        <taxon>Penicillium</taxon>
    </lineage>
</organism>
<dbReference type="EMBL" id="HG793142">
    <property type="protein sequence ID" value="CRL23392.1"/>
    <property type="molecule type" value="Genomic_DNA"/>
</dbReference>
<dbReference type="STRING" id="1429867.A0A0G4PAP9"/>
<accession>A0A0G4PAP9</accession>
<reference evidence="2 3" key="1">
    <citation type="journal article" date="2014" name="Nat. Commun.">
        <title>Multiple recent horizontal transfers of a large genomic region in cheese making fungi.</title>
        <authorList>
            <person name="Cheeseman K."/>
            <person name="Ropars J."/>
            <person name="Renault P."/>
            <person name="Dupont J."/>
            <person name="Gouzy J."/>
            <person name="Branca A."/>
            <person name="Abraham A.L."/>
            <person name="Ceppi M."/>
            <person name="Conseiller E."/>
            <person name="Debuchy R."/>
            <person name="Malagnac F."/>
            <person name="Goarin A."/>
            <person name="Silar P."/>
            <person name="Lacoste S."/>
            <person name="Sallet E."/>
            <person name="Bensimon A."/>
            <person name="Giraud T."/>
            <person name="Brygoo Y."/>
        </authorList>
    </citation>
    <scope>NUCLEOTIDE SEQUENCE [LARGE SCALE GENOMIC DNA]</scope>
    <source>
        <strain evidence="3">FM 013</strain>
    </source>
</reference>
<feature type="region of interest" description="Disordered" evidence="1">
    <location>
        <begin position="10"/>
        <end position="33"/>
    </location>
</feature>
<keyword evidence="3" id="KW-1185">Reference proteome</keyword>
<protein>
    <submittedName>
        <fullName evidence="2">Str. FM013</fullName>
    </submittedName>
</protein>
<proteinExistence type="predicted"/>
<dbReference type="AlphaFoldDB" id="A0A0G4PAP9"/>
<evidence type="ECO:0000313" key="2">
    <source>
        <dbReference type="EMBL" id="CRL23392.1"/>
    </source>
</evidence>
<evidence type="ECO:0000256" key="1">
    <source>
        <dbReference type="SAM" id="MobiDB-lite"/>
    </source>
</evidence>
<dbReference type="Proteomes" id="UP000053732">
    <property type="component" value="Unassembled WGS sequence"/>
</dbReference>